<gene>
    <name evidence="2" type="ORF">BWR22_08265</name>
</gene>
<dbReference type="Proteomes" id="UP000187506">
    <property type="component" value="Chromosome"/>
</dbReference>
<dbReference type="SUPFAM" id="SSF52096">
    <property type="entry name" value="ClpP/crotonase"/>
    <property type="match status" value="1"/>
</dbReference>
<feature type="domain" description="Tail specific protease" evidence="1">
    <location>
        <begin position="248"/>
        <end position="389"/>
    </location>
</feature>
<sequence length="417" mass="48129">MKPILISVFCLFIFNGFSYAQNKKEWLEDIEYYKKTLEDKHINLYHTISKKEFNTEIKTLKHKLSTLNNFQIIVELMRITQKIGAGAGDGHTSVPLWNKELNKYPLELINLDGELKVVSITSKHQQCLGKTLKSINGIPVEEIYKKVSKLTPFTENNYSLMDRTCSYMVISEILKALHIITNTQNVEFTFIDEQGINMSIILKAYSKDALTKINYKKIKNTHSSIAVSKDEKNKNFWFTTLNNSKTVYINFNAYPLKDDITNFSKQIYNVIETNKSKHLIIDLRDNHGGDFFKGLILANYLNACNSINWQSNVYVLINRKTYSAAMVNAIQFKQILHAKLVGEPTGSNPNGYQDLGQFSLPNSKLLITYSKRKFRFQNINTNGLQPDVYIDLKWNSYKNNKDDVLNWVLKDIAKVEL</sequence>
<dbReference type="AlphaFoldDB" id="A0AAC9PX09"/>
<protein>
    <recommendedName>
        <fullName evidence="1">Tail specific protease domain-containing protein</fullName>
    </recommendedName>
</protein>
<reference evidence="2 3" key="1">
    <citation type="submission" date="2017-01" db="EMBL/GenBank/DDBJ databases">
        <title>Complete genome of Lacinutrix venerupis DOK2-8 isolated from seawater in Dokdo.</title>
        <authorList>
            <person name="Chi W.-J."/>
            <person name="Kim J.H."/>
        </authorList>
    </citation>
    <scope>NUCLEOTIDE SEQUENCE [LARGE SCALE GENOMIC DNA]</scope>
    <source>
        <strain evidence="2 3">DOK2-8</strain>
    </source>
</reference>
<dbReference type="EMBL" id="CP019352">
    <property type="protein sequence ID" value="APY00308.1"/>
    <property type="molecule type" value="Genomic_DNA"/>
</dbReference>
<dbReference type="InterPro" id="IPR005151">
    <property type="entry name" value="Tail-specific_protease"/>
</dbReference>
<dbReference type="GO" id="GO:0008236">
    <property type="term" value="F:serine-type peptidase activity"/>
    <property type="evidence" value="ECO:0007669"/>
    <property type="project" value="InterPro"/>
</dbReference>
<evidence type="ECO:0000313" key="3">
    <source>
        <dbReference type="Proteomes" id="UP000187506"/>
    </source>
</evidence>
<dbReference type="GO" id="GO:0006508">
    <property type="term" value="P:proteolysis"/>
    <property type="evidence" value="ECO:0007669"/>
    <property type="project" value="InterPro"/>
</dbReference>
<dbReference type="KEGG" id="lvn:BWR22_08265"/>
<keyword evidence="3" id="KW-1185">Reference proteome</keyword>
<dbReference type="Pfam" id="PF03572">
    <property type="entry name" value="Peptidase_S41"/>
    <property type="match status" value="1"/>
</dbReference>
<evidence type="ECO:0000259" key="1">
    <source>
        <dbReference type="Pfam" id="PF03572"/>
    </source>
</evidence>
<accession>A0AAC9PX09</accession>
<name>A0AAC9PX09_9FLAO</name>
<evidence type="ECO:0000313" key="2">
    <source>
        <dbReference type="EMBL" id="APY00308.1"/>
    </source>
</evidence>
<dbReference type="InterPro" id="IPR029045">
    <property type="entry name" value="ClpP/crotonase-like_dom_sf"/>
</dbReference>
<organism evidence="2 3">
    <name type="scientific">Lacinutrix venerupis</name>
    <dbReference type="NCBI Taxonomy" id="1486034"/>
    <lineage>
        <taxon>Bacteria</taxon>
        <taxon>Pseudomonadati</taxon>
        <taxon>Bacteroidota</taxon>
        <taxon>Flavobacteriia</taxon>
        <taxon>Flavobacteriales</taxon>
        <taxon>Flavobacteriaceae</taxon>
        <taxon>Lacinutrix</taxon>
    </lineage>
</organism>
<dbReference type="RefSeq" id="WP_076733214.1">
    <property type="nucleotide sequence ID" value="NZ_CP019352.1"/>
</dbReference>
<dbReference type="Gene3D" id="3.90.226.10">
    <property type="entry name" value="2-enoyl-CoA Hydratase, Chain A, domain 1"/>
    <property type="match status" value="2"/>
</dbReference>
<proteinExistence type="predicted"/>